<evidence type="ECO:0000256" key="6">
    <source>
        <dbReference type="ARBA" id="ARBA00022553"/>
    </source>
</evidence>
<dbReference type="PROSITE" id="PS50089">
    <property type="entry name" value="ZF_RING_2"/>
    <property type="match status" value="1"/>
</dbReference>
<evidence type="ECO:0000256" key="11">
    <source>
        <dbReference type="ARBA" id="ARBA00035113"/>
    </source>
</evidence>
<dbReference type="EMBL" id="ML996687">
    <property type="protein sequence ID" value="KAF2405469.1"/>
    <property type="molecule type" value="Genomic_DNA"/>
</dbReference>
<evidence type="ECO:0000313" key="16">
    <source>
        <dbReference type="Proteomes" id="UP000799640"/>
    </source>
</evidence>
<dbReference type="InterPro" id="IPR013083">
    <property type="entry name" value="Znf_RING/FYVE/PHD"/>
</dbReference>
<gene>
    <name evidence="15" type="ORF">EJ06DRAFT_486253</name>
</gene>
<comment type="subcellular location">
    <subcellularLocation>
        <location evidence="2">Cytoplasm</location>
    </subcellularLocation>
</comment>
<dbReference type="PANTHER" id="PTHR22938:SF0">
    <property type="entry name" value="E3 UBIQUITIN-PROTEIN LIGASE ZNF598"/>
    <property type="match status" value="1"/>
</dbReference>
<proteinExistence type="inferred from homology"/>
<evidence type="ECO:0000256" key="13">
    <source>
        <dbReference type="SAM" id="MobiDB-lite"/>
    </source>
</evidence>
<evidence type="ECO:0000256" key="9">
    <source>
        <dbReference type="ARBA" id="ARBA00022771"/>
    </source>
</evidence>
<dbReference type="GO" id="GO:0016567">
    <property type="term" value="P:protein ubiquitination"/>
    <property type="evidence" value="ECO:0007669"/>
    <property type="project" value="TreeGrafter"/>
</dbReference>
<keyword evidence="6" id="KW-0597">Phosphoprotein</keyword>
<feature type="compositionally biased region" description="Low complexity" evidence="13">
    <location>
        <begin position="640"/>
        <end position="654"/>
    </location>
</feature>
<dbReference type="InterPro" id="IPR044288">
    <property type="entry name" value="ZNF598/HEL2"/>
</dbReference>
<evidence type="ECO:0000256" key="10">
    <source>
        <dbReference type="ARBA" id="ARBA00022833"/>
    </source>
</evidence>
<evidence type="ECO:0000256" key="12">
    <source>
        <dbReference type="PROSITE-ProRule" id="PRU00175"/>
    </source>
</evidence>
<dbReference type="OrthoDB" id="3838338at2759"/>
<keyword evidence="8" id="KW-0479">Metal-binding</keyword>
<organism evidence="15 16">
    <name type="scientific">Trichodelitschia bisporula</name>
    <dbReference type="NCBI Taxonomy" id="703511"/>
    <lineage>
        <taxon>Eukaryota</taxon>
        <taxon>Fungi</taxon>
        <taxon>Dikarya</taxon>
        <taxon>Ascomycota</taxon>
        <taxon>Pezizomycotina</taxon>
        <taxon>Dothideomycetes</taxon>
        <taxon>Dothideomycetes incertae sedis</taxon>
        <taxon>Phaeotrichales</taxon>
        <taxon>Phaeotrichaceae</taxon>
        <taxon>Trichodelitschia</taxon>
    </lineage>
</organism>
<dbReference type="GO" id="GO:0072344">
    <property type="term" value="P:rescue of stalled ribosome"/>
    <property type="evidence" value="ECO:0007669"/>
    <property type="project" value="InterPro"/>
</dbReference>
<evidence type="ECO:0000256" key="3">
    <source>
        <dbReference type="ARBA" id="ARBA00004906"/>
    </source>
</evidence>
<dbReference type="SUPFAM" id="SSF57850">
    <property type="entry name" value="RING/U-box"/>
    <property type="match status" value="1"/>
</dbReference>
<dbReference type="InterPro" id="IPR001841">
    <property type="entry name" value="Znf_RING"/>
</dbReference>
<sequence length="785" mass="85442">MSHTPVMASIPRDVSSAQHSNAPRGRGGGRGGSAPIQREPNTETRQSRGGSARRGNNRRRGGNNPSRVAPSQNPGTVPTAPQTTTLPGARVLHDHLAQNATQTGSEDKGKSPAVDAGDDDDPEVCFICASPVVHTAVAPCNHRTCHICSLRLRALYRTKACAHCRTQSDFVIFTDEPAKRYEEFQDADFVQVDASLGIKYENSEIHEDTILLLQYNCPDSDCDVACLGWPDLHRHVKMIHQKVMCDLCTRNKKVFTHEHELFTPSALHQHERHGDNIPGAVDQTGFRGHPECGFCRKRFYGDDELYLHCRDRHEKCHVCDRRDQGRRPQYYRDYNDLAKHFVADHFPCSDAECLEKKFVVFESEMDLKAHQLEAHPKGLSKDALRDTRRVDLRDFQVHEPFQPPRGSRSGGRGRGRGRDPNAEPLPQSSAQPLRRDELAYQRQMAIQSAQSLTSRNFGGQLSAPTQQRPGRVPPSNGGARSNVVGGPPSVNPLGATLVGFSPRPTSPNPEATLTPQEQARRVRHGAVIERASNLLGNDPSKLAEFRAKISAFRVSSISASDLVEALFSLFDSSSVELGKLIKELADIFEISSKQDDLLTAWNDWKAINEDYPSLPGSSAASTSRAASSLGGKRVLRLKNSTAQSSRASVSRSGSWGAPNSNLFPTLPTNNGAGDVAGRSSHPTPSTSTPAQSKTRPQTTRRVPASASLGDDSFPALPAVPKPLSTMFTPGYTGGGVRRDHASNKSAPSAWGGPGASSSNASEEATTAQSKKKGNKNKKQTLMHFG</sequence>
<comment type="pathway">
    <text evidence="3">Protein modification; protein ubiquitination.</text>
</comment>
<feature type="compositionally biased region" description="Polar residues" evidence="13">
    <location>
        <begin position="690"/>
        <end position="700"/>
    </location>
</feature>
<keyword evidence="7" id="KW-0808">Transferase</keyword>
<evidence type="ECO:0000256" key="5">
    <source>
        <dbReference type="ARBA" id="ARBA00022490"/>
    </source>
</evidence>
<dbReference type="InterPro" id="IPR041888">
    <property type="entry name" value="RING-HC_ZNF598/HEL2"/>
</dbReference>
<comment type="catalytic activity">
    <reaction evidence="1">
        <text>S-ubiquitinyl-[E2 ubiquitin-conjugating enzyme]-L-cysteine + [acceptor protein]-L-lysine = [E2 ubiquitin-conjugating enzyme]-L-cysteine + N(6)-ubiquitinyl-[acceptor protein]-L-lysine.</text>
        <dbReference type="EC" id="2.3.2.27"/>
    </reaction>
</comment>
<dbReference type="GO" id="GO:0061630">
    <property type="term" value="F:ubiquitin protein ligase activity"/>
    <property type="evidence" value="ECO:0007669"/>
    <property type="project" value="UniProtKB-EC"/>
</dbReference>
<evidence type="ECO:0000256" key="1">
    <source>
        <dbReference type="ARBA" id="ARBA00000900"/>
    </source>
</evidence>
<dbReference type="Proteomes" id="UP000799640">
    <property type="component" value="Unassembled WGS sequence"/>
</dbReference>
<evidence type="ECO:0000256" key="7">
    <source>
        <dbReference type="ARBA" id="ARBA00022679"/>
    </source>
</evidence>
<feature type="region of interest" description="Disordered" evidence="13">
    <location>
        <begin position="632"/>
        <end position="785"/>
    </location>
</feature>
<feature type="compositionally biased region" description="Low complexity" evidence="13">
    <location>
        <begin position="745"/>
        <end position="767"/>
    </location>
</feature>
<dbReference type="Gene3D" id="3.30.40.10">
    <property type="entry name" value="Zinc/RING finger domain, C3HC4 (zinc finger)"/>
    <property type="match status" value="1"/>
</dbReference>
<comment type="similarity">
    <text evidence="11">Belongs to the ZNF598/HEL2 family.</text>
</comment>
<feature type="region of interest" description="Disordered" evidence="13">
    <location>
        <begin position="394"/>
        <end position="433"/>
    </location>
</feature>
<dbReference type="Pfam" id="PF25447">
    <property type="entry name" value="RING_ZNF598"/>
    <property type="match status" value="1"/>
</dbReference>
<dbReference type="InterPro" id="IPR056437">
    <property type="entry name" value="Znf-C2H2_ZNF598/HEL2"/>
</dbReference>
<keyword evidence="9 12" id="KW-0863">Zinc-finger</keyword>
<dbReference type="SMART" id="SM00355">
    <property type="entry name" value="ZnF_C2H2"/>
    <property type="match status" value="4"/>
</dbReference>
<evidence type="ECO:0000256" key="8">
    <source>
        <dbReference type="ARBA" id="ARBA00022723"/>
    </source>
</evidence>
<dbReference type="PROSITE" id="PS00028">
    <property type="entry name" value="ZINC_FINGER_C2H2_1"/>
    <property type="match status" value="2"/>
</dbReference>
<feature type="compositionally biased region" description="Low complexity" evidence="13">
    <location>
        <begin position="679"/>
        <end position="689"/>
    </location>
</feature>
<evidence type="ECO:0000256" key="4">
    <source>
        <dbReference type="ARBA" id="ARBA00012483"/>
    </source>
</evidence>
<evidence type="ECO:0000259" key="14">
    <source>
        <dbReference type="PROSITE" id="PS50089"/>
    </source>
</evidence>
<dbReference type="GO" id="GO:0008270">
    <property type="term" value="F:zinc ion binding"/>
    <property type="evidence" value="ECO:0007669"/>
    <property type="project" value="UniProtKB-KW"/>
</dbReference>
<dbReference type="Pfam" id="PF23202">
    <property type="entry name" value="PAH_ZNF598"/>
    <property type="match status" value="1"/>
</dbReference>
<dbReference type="PANTHER" id="PTHR22938">
    <property type="entry name" value="ZINC FINGER PROTEIN 598"/>
    <property type="match status" value="1"/>
</dbReference>
<dbReference type="Pfam" id="PF23230">
    <property type="entry name" value="zf-C2H2_13"/>
    <property type="match status" value="1"/>
</dbReference>
<feature type="compositionally biased region" description="Basic residues" evidence="13">
    <location>
        <begin position="769"/>
        <end position="785"/>
    </location>
</feature>
<dbReference type="GO" id="GO:0043022">
    <property type="term" value="F:ribosome binding"/>
    <property type="evidence" value="ECO:0007669"/>
    <property type="project" value="TreeGrafter"/>
</dbReference>
<feature type="region of interest" description="Disordered" evidence="13">
    <location>
        <begin position="452"/>
        <end position="480"/>
    </location>
</feature>
<evidence type="ECO:0000313" key="15">
    <source>
        <dbReference type="EMBL" id="KAF2405469.1"/>
    </source>
</evidence>
<evidence type="ECO:0000256" key="2">
    <source>
        <dbReference type="ARBA" id="ARBA00004496"/>
    </source>
</evidence>
<dbReference type="InterPro" id="IPR057634">
    <property type="entry name" value="PAH_ZNF598/HEL2"/>
</dbReference>
<feature type="domain" description="RING-type" evidence="14">
    <location>
        <begin position="125"/>
        <end position="165"/>
    </location>
</feature>
<accession>A0A6G1IBM6</accession>
<keyword evidence="16" id="KW-1185">Reference proteome</keyword>
<feature type="region of interest" description="Disordered" evidence="13">
    <location>
        <begin position="1"/>
        <end position="85"/>
    </location>
</feature>
<feature type="compositionally biased region" description="Polar residues" evidence="13">
    <location>
        <begin position="657"/>
        <end position="671"/>
    </location>
</feature>
<keyword evidence="10" id="KW-0862">Zinc</keyword>
<dbReference type="EC" id="2.3.2.27" evidence="4"/>
<keyword evidence="5" id="KW-0963">Cytoplasm</keyword>
<dbReference type="InterPro" id="IPR013087">
    <property type="entry name" value="Znf_C2H2_type"/>
</dbReference>
<feature type="compositionally biased region" description="Polar residues" evidence="13">
    <location>
        <begin position="69"/>
        <end position="85"/>
    </location>
</feature>
<reference evidence="15" key="1">
    <citation type="journal article" date="2020" name="Stud. Mycol.">
        <title>101 Dothideomycetes genomes: a test case for predicting lifestyles and emergence of pathogens.</title>
        <authorList>
            <person name="Haridas S."/>
            <person name="Albert R."/>
            <person name="Binder M."/>
            <person name="Bloem J."/>
            <person name="Labutti K."/>
            <person name="Salamov A."/>
            <person name="Andreopoulos B."/>
            <person name="Baker S."/>
            <person name="Barry K."/>
            <person name="Bills G."/>
            <person name="Bluhm B."/>
            <person name="Cannon C."/>
            <person name="Castanera R."/>
            <person name="Culley D."/>
            <person name="Daum C."/>
            <person name="Ezra D."/>
            <person name="Gonzalez J."/>
            <person name="Henrissat B."/>
            <person name="Kuo A."/>
            <person name="Liang C."/>
            <person name="Lipzen A."/>
            <person name="Lutzoni F."/>
            <person name="Magnuson J."/>
            <person name="Mondo S."/>
            <person name="Nolan M."/>
            <person name="Ohm R."/>
            <person name="Pangilinan J."/>
            <person name="Park H.-J."/>
            <person name="Ramirez L."/>
            <person name="Alfaro M."/>
            <person name="Sun H."/>
            <person name="Tritt A."/>
            <person name="Yoshinaga Y."/>
            <person name="Zwiers L.-H."/>
            <person name="Turgeon B."/>
            <person name="Goodwin S."/>
            <person name="Spatafora J."/>
            <person name="Crous P."/>
            <person name="Grigoriev I."/>
        </authorList>
    </citation>
    <scope>NUCLEOTIDE SEQUENCE</scope>
    <source>
        <strain evidence="15">CBS 262.69</strain>
    </source>
</reference>
<feature type="compositionally biased region" description="Polar residues" evidence="13">
    <location>
        <begin position="452"/>
        <end position="468"/>
    </location>
</feature>
<dbReference type="AlphaFoldDB" id="A0A6G1IBM6"/>
<dbReference type="CDD" id="cd16615">
    <property type="entry name" value="RING-HC_ZNF598"/>
    <property type="match status" value="1"/>
</dbReference>
<name>A0A6G1IBM6_9PEZI</name>
<protein>
    <recommendedName>
        <fullName evidence="4">RING-type E3 ubiquitin transferase</fullName>
        <ecNumber evidence="4">2.3.2.27</ecNumber>
    </recommendedName>
</protein>
<dbReference type="GO" id="GO:0005737">
    <property type="term" value="C:cytoplasm"/>
    <property type="evidence" value="ECO:0007669"/>
    <property type="project" value="UniProtKB-SubCell"/>
</dbReference>